<evidence type="ECO:0000313" key="3">
    <source>
        <dbReference type="Proteomes" id="UP000236732"/>
    </source>
</evidence>
<feature type="transmembrane region" description="Helical" evidence="1">
    <location>
        <begin position="162"/>
        <end position="181"/>
    </location>
</feature>
<feature type="transmembrane region" description="Helical" evidence="1">
    <location>
        <begin position="89"/>
        <end position="111"/>
    </location>
</feature>
<gene>
    <name evidence="2" type="ORF">SAMN05444920_12130</name>
</gene>
<evidence type="ECO:0000313" key="2">
    <source>
        <dbReference type="EMBL" id="SEH01582.1"/>
    </source>
</evidence>
<keyword evidence="3" id="KW-1185">Reference proteome</keyword>
<keyword evidence="1" id="KW-1133">Transmembrane helix</keyword>
<feature type="transmembrane region" description="Helical" evidence="1">
    <location>
        <begin position="187"/>
        <end position="207"/>
    </location>
</feature>
<sequence length="227" mass="23498">MRFSRVSGIGAIGFAGTIVGVNLLMTPAGMPLTGAGDGEVAAFFGANGGLVGVASAFVPAAWVLATLFGAGAVAALWPSERERGEAWSLVGFTGLILQNVTFAGVIAARLALTRTSQEGTSALWAFHDAVFTLNGTFLAIAMLGLSVAGLRTGFIRPWHGGLGFVAAALQFTSASLAYLIMREDGPLGLIGLAGWLLWVAWIVVYGIRLIRHGQERPTVTQSAPAGR</sequence>
<name>A0A1H6EUU8_9ACTN</name>
<dbReference type="RefSeq" id="WP_200824738.1">
    <property type="nucleotide sequence ID" value="NZ_FNVT01000021.1"/>
</dbReference>
<protein>
    <recommendedName>
        <fullName evidence="4">DUF4386 family protein</fullName>
    </recommendedName>
</protein>
<evidence type="ECO:0008006" key="4">
    <source>
        <dbReference type="Google" id="ProtNLM"/>
    </source>
</evidence>
<dbReference type="AlphaFoldDB" id="A0A1H6EUU8"/>
<proteinExistence type="predicted"/>
<accession>A0A1H6EUU8</accession>
<evidence type="ECO:0000256" key="1">
    <source>
        <dbReference type="SAM" id="Phobius"/>
    </source>
</evidence>
<keyword evidence="1" id="KW-0472">Membrane</keyword>
<dbReference type="EMBL" id="FNVT01000021">
    <property type="protein sequence ID" value="SEH01582.1"/>
    <property type="molecule type" value="Genomic_DNA"/>
</dbReference>
<feature type="transmembrane region" description="Helical" evidence="1">
    <location>
        <begin position="12"/>
        <end position="30"/>
    </location>
</feature>
<feature type="transmembrane region" description="Helical" evidence="1">
    <location>
        <begin position="131"/>
        <end position="150"/>
    </location>
</feature>
<organism evidence="2 3">
    <name type="scientific">Nonomuraea solani</name>
    <dbReference type="NCBI Taxonomy" id="1144553"/>
    <lineage>
        <taxon>Bacteria</taxon>
        <taxon>Bacillati</taxon>
        <taxon>Actinomycetota</taxon>
        <taxon>Actinomycetes</taxon>
        <taxon>Streptosporangiales</taxon>
        <taxon>Streptosporangiaceae</taxon>
        <taxon>Nonomuraea</taxon>
    </lineage>
</organism>
<keyword evidence="1" id="KW-0812">Transmembrane</keyword>
<dbReference type="Proteomes" id="UP000236732">
    <property type="component" value="Unassembled WGS sequence"/>
</dbReference>
<reference evidence="2 3" key="1">
    <citation type="submission" date="2016-10" db="EMBL/GenBank/DDBJ databases">
        <authorList>
            <person name="de Groot N.N."/>
        </authorList>
    </citation>
    <scope>NUCLEOTIDE SEQUENCE [LARGE SCALE GENOMIC DNA]</scope>
    <source>
        <strain evidence="2 3">CGMCC 4.7037</strain>
    </source>
</reference>
<feature type="transmembrane region" description="Helical" evidence="1">
    <location>
        <begin position="50"/>
        <end position="77"/>
    </location>
</feature>